<sequence>MQEFTKILVFLSTLLSTLSADASFNWKKHSTKHPFKGSQVRVHGRMMVESDDSPAEPSSGRSHQIGQISFFDPHKDMQRESKKISNSEMIDTIQPENNAAQVFEGNEQVPPKKSFSKQADKYLKDTFPITIPAQPAWQLPVLNINKTPKSDKQLKILPISSIHDLWFATKRILMSESQHSNLSDILTASNFRNQTNGIIPEDDYILSRKPHIAGTQRPEMVDSQVYGPTSIETSTFSTVLPNPSSKTHYYKSDNSFTDNLFYQKDSLHTSNENKYPQSSTLTDKYHLKLTDGHRTPNSILVDANNHLKAFEVTEPYSLDPTQENKIYLTDFTSYQLKHAHANNSYQPNFRSHQLEQTHRSDNHQPYDSSNQFLKNTHGNESHQPNFTSLDDKSIQMDRNASSYQNATKGDTLDTAESRGMSGWQNGGGGGGQPILLIKDSGDKGGDSMKWENGGGGMTTKDTVGPLIMMLTPLIMMCIMMPMMMSVMGGMMNFMKSVASMMMMLNMPGTMNPTGTLVNKHRKTGEEGEGVARGRVFLGSLILEAMDKLEAAISKYESPN</sequence>
<keyword evidence="5" id="KW-1185">Reference proteome</keyword>
<name>A0AAV6VHH4_9ARAC</name>
<dbReference type="EMBL" id="JAFNEN010000074">
    <property type="protein sequence ID" value="KAG8196212.1"/>
    <property type="molecule type" value="Genomic_DNA"/>
</dbReference>
<keyword evidence="2" id="KW-0812">Transmembrane</keyword>
<feature type="compositionally biased region" description="Basic and acidic residues" evidence="1">
    <location>
        <begin position="439"/>
        <end position="449"/>
    </location>
</feature>
<feature type="compositionally biased region" description="Polar residues" evidence="1">
    <location>
        <begin position="365"/>
        <end position="388"/>
    </location>
</feature>
<feature type="chain" id="PRO_5043327915" evidence="3">
    <location>
        <begin position="20"/>
        <end position="559"/>
    </location>
</feature>
<proteinExistence type="predicted"/>
<keyword evidence="2" id="KW-1133">Transmembrane helix</keyword>
<accession>A0AAV6VHH4</accession>
<evidence type="ECO:0000313" key="5">
    <source>
        <dbReference type="Proteomes" id="UP000827092"/>
    </source>
</evidence>
<feature type="compositionally biased region" description="Basic and acidic residues" evidence="1">
    <location>
        <begin position="353"/>
        <end position="364"/>
    </location>
</feature>
<dbReference type="Proteomes" id="UP000827092">
    <property type="component" value="Unassembled WGS sequence"/>
</dbReference>
<evidence type="ECO:0000256" key="2">
    <source>
        <dbReference type="SAM" id="Phobius"/>
    </source>
</evidence>
<comment type="caution">
    <text evidence="4">The sequence shown here is derived from an EMBL/GenBank/DDBJ whole genome shotgun (WGS) entry which is preliminary data.</text>
</comment>
<feature type="compositionally biased region" description="Polar residues" evidence="1">
    <location>
        <begin position="396"/>
        <end position="408"/>
    </location>
</feature>
<dbReference type="AlphaFoldDB" id="A0AAV6VHH4"/>
<reference evidence="4 5" key="1">
    <citation type="journal article" date="2022" name="Nat. Ecol. Evol.">
        <title>A masculinizing supergene underlies an exaggerated male reproductive morph in a spider.</title>
        <authorList>
            <person name="Hendrickx F."/>
            <person name="De Corte Z."/>
            <person name="Sonet G."/>
            <person name="Van Belleghem S.M."/>
            <person name="Kostlbacher S."/>
            <person name="Vangestel C."/>
        </authorList>
    </citation>
    <scope>NUCLEOTIDE SEQUENCE [LARGE SCALE GENOMIC DNA]</scope>
    <source>
        <strain evidence="4">W744_W776</strain>
    </source>
</reference>
<feature type="transmembrane region" description="Helical" evidence="2">
    <location>
        <begin position="466"/>
        <end position="493"/>
    </location>
</feature>
<organism evidence="4 5">
    <name type="scientific">Oedothorax gibbosus</name>
    <dbReference type="NCBI Taxonomy" id="931172"/>
    <lineage>
        <taxon>Eukaryota</taxon>
        <taxon>Metazoa</taxon>
        <taxon>Ecdysozoa</taxon>
        <taxon>Arthropoda</taxon>
        <taxon>Chelicerata</taxon>
        <taxon>Arachnida</taxon>
        <taxon>Araneae</taxon>
        <taxon>Araneomorphae</taxon>
        <taxon>Entelegynae</taxon>
        <taxon>Araneoidea</taxon>
        <taxon>Linyphiidae</taxon>
        <taxon>Erigoninae</taxon>
        <taxon>Oedothorax</taxon>
    </lineage>
</organism>
<keyword evidence="2" id="KW-0472">Membrane</keyword>
<keyword evidence="3" id="KW-0732">Signal</keyword>
<evidence type="ECO:0000313" key="4">
    <source>
        <dbReference type="EMBL" id="KAG8196212.1"/>
    </source>
</evidence>
<evidence type="ECO:0000256" key="1">
    <source>
        <dbReference type="SAM" id="MobiDB-lite"/>
    </source>
</evidence>
<feature type="region of interest" description="Disordered" evidence="1">
    <location>
        <begin position="353"/>
        <end position="457"/>
    </location>
</feature>
<evidence type="ECO:0000256" key="3">
    <source>
        <dbReference type="SAM" id="SignalP"/>
    </source>
</evidence>
<gene>
    <name evidence="4" type="ORF">JTE90_007937</name>
</gene>
<protein>
    <submittedName>
        <fullName evidence="4">Uncharacterized protein</fullName>
    </submittedName>
</protein>
<feature type="signal peptide" evidence="3">
    <location>
        <begin position="1"/>
        <end position="19"/>
    </location>
</feature>